<dbReference type="AlphaFoldDB" id="A0A0G1PL92"/>
<dbReference type="Pfam" id="PF00535">
    <property type="entry name" value="Glycos_transf_2"/>
    <property type="match status" value="1"/>
</dbReference>
<dbReference type="PANTHER" id="PTHR43630:SF2">
    <property type="entry name" value="GLYCOSYLTRANSFERASE"/>
    <property type="match status" value="1"/>
</dbReference>
<evidence type="ECO:0000313" key="2">
    <source>
        <dbReference type="EMBL" id="KKU06153.1"/>
    </source>
</evidence>
<organism evidence="2 3">
    <name type="scientific">Candidatus Magasanikbacteria bacterium GW2011_GWA2_45_39</name>
    <dbReference type="NCBI Taxonomy" id="1619041"/>
    <lineage>
        <taxon>Bacteria</taxon>
        <taxon>Candidatus Magasanikiibacteriota</taxon>
    </lineage>
</organism>
<comment type="caution">
    <text evidence="2">The sequence shown here is derived from an EMBL/GenBank/DDBJ whole genome shotgun (WGS) entry which is preliminary data.</text>
</comment>
<dbReference type="InterPro" id="IPR001173">
    <property type="entry name" value="Glyco_trans_2-like"/>
</dbReference>
<dbReference type="CDD" id="cd02511">
    <property type="entry name" value="Beta4Glucosyltransferase"/>
    <property type="match status" value="1"/>
</dbReference>
<dbReference type="EMBL" id="LCKX01000038">
    <property type="protein sequence ID" value="KKU06153.1"/>
    <property type="molecule type" value="Genomic_DNA"/>
</dbReference>
<dbReference type="SUPFAM" id="SSF53448">
    <property type="entry name" value="Nucleotide-diphospho-sugar transferases"/>
    <property type="match status" value="1"/>
</dbReference>
<dbReference type="PATRIC" id="fig|1619041.3.peg.903"/>
<gene>
    <name evidence="2" type="ORF">UX10_C0038G0002</name>
</gene>
<proteinExistence type="predicted"/>
<dbReference type="GO" id="GO:0016740">
    <property type="term" value="F:transferase activity"/>
    <property type="evidence" value="ECO:0007669"/>
    <property type="project" value="UniProtKB-KW"/>
</dbReference>
<dbReference type="Proteomes" id="UP000033999">
    <property type="component" value="Unassembled WGS sequence"/>
</dbReference>
<keyword evidence="2" id="KW-0808">Transferase</keyword>
<name>A0A0G1PL92_9BACT</name>
<dbReference type="InterPro" id="IPR029044">
    <property type="entry name" value="Nucleotide-diphossugar_trans"/>
</dbReference>
<reference evidence="2 3" key="1">
    <citation type="journal article" date="2015" name="Nature">
        <title>rRNA introns, odd ribosomes, and small enigmatic genomes across a large radiation of phyla.</title>
        <authorList>
            <person name="Brown C.T."/>
            <person name="Hug L.A."/>
            <person name="Thomas B.C."/>
            <person name="Sharon I."/>
            <person name="Castelle C.J."/>
            <person name="Singh A."/>
            <person name="Wilkins M.J."/>
            <person name="Williams K.H."/>
            <person name="Banfield J.F."/>
        </authorList>
    </citation>
    <scope>NUCLEOTIDE SEQUENCE [LARGE SCALE GENOMIC DNA]</scope>
</reference>
<dbReference type="Gene3D" id="3.90.550.10">
    <property type="entry name" value="Spore Coat Polysaccharide Biosynthesis Protein SpsA, Chain A"/>
    <property type="match status" value="1"/>
</dbReference>
<protein>
    <submittedName>
        <fullName evidence="2">Glucosyl-transferase</fullName>
    </submittedName>
</protein>
<evidence type="ECO:0000259" key="1">
    <source>
        <dbReference type="Pfam" id="PF00535"/>
    </source>
</evidence>
<sequence>MKQSLSVVLSVHNEESVIEPALESAKPIADEIIVVDNESTDKTVQIAKKYTKNIHEHKNTPELLNKPKNFGFSKAAGDWILSLDADERVSPELAKEISGILHSSFDIQNSPVGYWIPRQNLVFGKWLQHGIWYPDYQLRLFRKEKGQFPAIHNHEFLAVEGRTEKLKGHLIHKSYSGITEYIDKFNHTYTDNEAENFLKSGKKITWIDAIRWPLSDFITNFFARRSYQDGLHGLVLSLLQAFYALEVFAKVWERQGFWEYNSKDLAKGVKAEFQAKSKEFSWWYAKELIPWFMKPEVPDLSASIPQTITCQKVIR</sequence>
<evidence type="ECO:0000313" key="3">
    <source>
        <dbReference type="Proteomes" id="UP000033999"/>
    </source>
</evidence>
<dbReference type="PANTHER" id="PTHR43630">
    <property type="entry name" value="POLY-BETA-1,6-N-ACETYL-D-GLUCOSAMINE SYNTHASE"/>
    <property type="match status" value="1"/>
</dbReference>
<accession>A0A0G1PL92</accession>
<feature type="domain" description="Glycosyltransferase 2-like" evidence="1">
    <location>
        <begin position="6"/>
        <end position="97"/>
    </location>
</feature>